<comment type="caution">
    <text evidence="2">The sequence shown here is derived from an EMBL/GenBank/DDBJ whole genome shotgun (WGS) entry which is preliminary data.</text>
</comment>
<accession>A0A9P6EH49</accession>
<keyword evidence="1" id="KW-0732">Signal</keyword>
<dbReference type="EMBL" id="MU157845">
    <property type="protein sequence ID" value="KAF9529526.1"/>
    <property type="molecule type" value="Genomic_DNA"/>
</dbReference>
<evidence type="ECO:0000256" key="1">
    <source>
        <dbReference type="SAM" id="SignalP"/>
    </source>
</evidence>
<organism evidence="2 3">
    <name type="scientific">Crepidotus variabilis</name>
    <dbReference type="NCBI Taxonomy" id="179855"/>
    <lineage>
        <taxon>Eukaryota</taxon>
        <taxon>Fungi</taxon>
        <taxon>Dikarya</taxon>
        <taxon>Basidiomycota</taxon>
        <taxon>Agaricomycotina</taxon>
        <taxon>Agaricomycetes</taxon>
        <taxon>Agaricomycetidae</taxon>
        <taxon>Agaricales</taxon>
        <taxon>Agaricineae</taxon>
        <taxon>Crepidotaceae</taxon>
        <taxon>Crepidotus</taxon>
    </lineage>
</organism>
<evidence type="ECO:0000313" key="3">
    <source>
        <dbReference type="Proteomes" id="UP000807306"/>
    </source>
</evidence>
<protein>
    <submittedName>
        <fullName evidence="2">Uncharacterized protein</fullName>
    </submittedName>
</protein>
<sequence>MKLSFFFLTSLALPFIGLVAAQDGSSCSGAGNYGCGARPGGNAYVWVCGSEGKGHLVAYCACPTCCRTSGASAFCT</sequence>
<evidence type="ECO:0000313" key="2">
    <source>
        <dbReference type="EMBL" id="KAF9529526.1"/>
    </source>
</evidence>
<feature type="chain" id="PRO_5040196067" evidence="1">
    <location>
        <begin position="22"/>
        <end position="76"/>
    </location>
</feature>
<dbReference type="AlphaFoldDB" id="A0A9P6EH49"/>
<dbReference type="Proteomes" id="UP000807306">
    <property type="component" value="Unassembled WGS sequence"/>
</dbReference>
<name>A0A9P6EH49_9AGAR</name>
<proteinExistence type="predicted"/>
<reference evidence="2" key="1">
    <citation type="submission" date="2020-11" db="EMBL/GenBank/DDBJ databases">
        <authorList>
            <consortium name="DOE Joint Genome Institute"/>
            <person name="Ahrendt S."/>
            <person name="Riley R."/>
            <person name="Andreopoulos W."/>
            <person name="Labutti K."/>
            <person name="Pangilinan J."/>
            <person name="Ruiz-Duenas F.J."/>
            <person name="Barrasa J.M."/>
            <person name="Sanchez-Garcia M."/>
            <person name="Camarero S."/>
            <person name="Miyauchi S."/>
            <person name="Serrano A."/>
            <person name="Linde D."/>
            <person name="Babiker R."/>
            <person name="Drula E."/>
            <person name="Ayuso-Fernandez I."/>
            <person name="Pacheco R."/>
            <person name="Padilla G."/>
            <person name="Ferreira P."/>
            <person name="Barriuso J."/>
            <person name="Kellner H."/>
            <person name="Castanera R."/>
            <person name="Alfaro M."/>
            <person name="Ramirez L."/>
            <person name="Pisabarro A.G."/>
            <person name="Kuo A."/>
            <person name="Tritt A."/>
            <person name="Lipzen A."/>
            <person name="He G."/>
            <person name="Yan M."/>
            <person name="Ng V."/>
            <person name="Cullen D."/>
            <person name="Martin F."/>
            <person name="Rosso M.-N."/>
            <person name="Henrissat B."/>
            <person name="Hibbett D."/>
            <person name="Martinez A.T."/>
            <person name="Grigoriev I.V."/>
        </authorList>
    </citation>
    <scope>NUCLEOTIDE SEQUENCE</scope>
    <source>
        <strain evidence="2">CBS 506.95</strain>
    </source>
</reference>
<gene>
    <name evidence="2" type="ORF">CPB83DRAFT_905931</name>
</gene>
<keyword evidence="3" id="KW-1185">Reference proteome</keyword>
<feature type="signal peptide" evidence="1">
    <location>
        <begin position="1"/>
        <end position="21"/>
    </location>
</feature>